<dbReference type="EMBL" id="BAABIG010000117">
    <property type="protein sequence ID" value="GAA4827311.1"/>
    <property type="molecule type" value="Genomic_DNA"/>
</dbReference>
<accession>A0ABP9D626</accession>
<sequence>MDSELAVLVASGATTLVSLMVTDSWTHARELVGRYLTRTGADPGTFDDLQDARTLLLAADATERKRTAREISRQYGARLRRLAEADDDSDEALRALLTSLLQLSASATDSWRTVDNRISGGVQHGPVIQSGSVAGLTFHMDHVDRADRQ</sequence>
<reference evidence="2" key="1">
    <citation type="journal article" date="2019" name="Int. J. Syst. Evol. Microbiol.">
        <title>The Global Catalogue of Microorganisms (GCM) 10K type strain sequencing project: providing services to taxonomists for standard genome sequencing and annotation.</title>
        <authorList>
            <consortium name="The Broad Institute Genomics Platform"/>
            <consortium name="The Broad Institute Genome Sequencing Center for Infectious Disease"/>
            <person name="Wu L."/>
            <person name="Ma J."/>
        </authorList>
    </citation>
    <scope>NUCLEOTIDE SEQUENCE [LARGE SCALE GENOMIC DNA]</scope>
    <source>
        <strain evidence="2">JCM 18081</strain>
    </source>
</reference>
<evidence type="ECO:0000313" key="1">
    <source>
        <dbReference type="EMBL" id="GAA4827311.1"/>
    </source>
</evidence>
<organism evidence="1 2">
    <name type="scientific">Streptomyces ziwulingensis</name>
    <dbReference type="NCBI Taxonomy" id="1045501"/>
    <lineage>
        <taxon>Bacteria</taxon>
        <taxon>Bacillati</taxon>
        <taxon>Actinomycetota</taxon>
        <taxon>Actinomycetes</taxon>
        <taxon>Kitasatosporales</taxon>
        <taxon>Streptomycetaceae</taxon>
        <taxon>Streptomyces</taxon>
    </lineage>
</organism>
<keyword evidence="2" id="KW-1185">Reference proteome</keyword>
<gene>
    <name evidence="1" type="ORF">GCM10023220_71210</name>
</gene>
<dbReference type="RefSeq" id="WP_345624878.1">
    <property type="nucleotide sequence ID" value="NZ_BAABIG010000117.1"/>
</dbReference>
<evidence type="ECO:0000313" key="2">
    <source>
        <dbReference type="Proteomes" id="UP001501265"/>
    </source>
</evidence>
<proteinExistence type="predicted"/>
<dbReference type="Proteomes" id="UP001501265">
    <property type="component" value="Unassembled WGS sequence"/>
</dbReference>
<comment type="caution">
    <text evidence="1">The sequence shown here is derived from an EMBL/GenBank/DDBJ whole genome shotgun (WGS) entry which is preliminary data.</text>
</comment>
<protein>
    <submittedName>
        <fullName evidence="1">Uncharacterized protein</fullName>
    </submittedName>
</protein>
<name>A0ABP9D626_9ACTN</name>